<keyword evidence="1" id="KW-0812">Transmembrane</keyword>
<organism evidence="2 3">
    <name type="scientific">Serratia liquefaciens</name>
    <dbReference type="NCBI Taxonomy" id="614"/>
    <lineage>
        <taxon>Bacteria</taxon>
        <taxon>Pseudomonadati</taxon>
        <taxon>Pseudomonadota</taxon>
        <taxon>Gammaproteobacteria</taxon>
        <taxon>Enterobacterales</taxon>
        <taxon>Yersiniaceae</taxon>
        <taxon>Serratia</taxon>
    </lineage>
</organism>
<dbReference type="EMBL" id="CP033894">
    <property type="protein sequence ID" value="QDL35700.1"/>
    <property type="molecule type" value="Genomic_DNA"/>
</dbReference>
<evidence type="ECO:0000313" key="3">
    <source>
        <dbReference type="Proteomes" id="UP000317572"/>
    </source>
</evidence>
<dbReference type="InterPro" id="IPR032637">
    <property type="entry name" value="Phage_holin-like"/>
</dbReference>
<proteinExistence type="predicted"/>
<dbReference type="RefSeq" id="WP_142816564.1">
    <property type="nucleotide sequence ID" value="NZ_CP033894.1"/>
</dbReference>
<evidence type="ECO:0000256" key="1">
    <source>
        <dbReference type="SAM" id="Phobius"/>
    </source>
</evidence>
<evidence type="ECO:0000313" key="2">
    <source>
        <dbReference type="EMBL" id="QDL35700.1"/>
    </source>
</evidence>
<sequence length="111" mass="11920">MFIVFFHRISESPVTASLSGAMIYTLAQSNFTGVSRVIAFFVSFCMGVAGADVTIFLLKEFLPYGIQEYRNAGAFICSALVVTLSVNVISYAEKNLMQGGGSGIKDEVDDG</sequence>
<name>A0A515D5M1_SERLI</name>
<keyword evidence="2" id="KW-0614">Plasmid</keyword>
<dbReference type="AlphaFoldDB" id="A0A515D5M1"/>
<feature type="transmembrane region" description="Helical" evidence="1">
    <location>
        <begin position="37"/>
        <end position="58"/>
    </location>
</feature>
<feature type="transmembrane region" description="Helical" evidence="1">
    <location>
        <begin position="70"/>
        <end position="92"/>
    </location>
</feature>
<protein>
    <submittedName>
        <fullName evidence="2">Uncharacterized protein</fullName>
    </submittedName>
</protein>
<keyword evidence="1" id="KW-0472">Membrane</keyword>
<keyword evidence="1" id="KW-1133">Transmembrane helix</keyword>
<dbReference type="Pfam" id="PF16931">
    <property type="entry name" value="Phage_holin_8"/>
    <property type="match status" value="1"/>
</dbReference>
<reference evidence="2 3" key="1">
    <citation type="submission" date="2018-11" db="EMBL/GenBank/DDBJ databases">
        <title>The first complete genome of Serratia liquefaciens isolated from metalophyte plant revel distinctness adaptive mechanisms in an extreme habitat.</title>
        <authorList>
            <person name="Caneschi W.L."/>
            <person name="Sanchez A.B."/>
            <person name="Felestrino E.B."/>
            <person name="Assis R.A.B."/>
            <person name="Lemes C.G.C."/>
            <person name="Cordeiro I.F."/>
            <person name="Fonseca N.P."/>
            <person name="Villa M."/>
            <person name="Vieira I.T."/>
            <person name="Moraes L.A."/>
            <person name="Kamino L.H.Y."/>
            <person name="do Carmo F."/>
            <person name="Garcia C.M."/>
            <person name="Almeida N.F."/>
            <person name="Silva R.S."/>
            <person name="Ferro J.A."/>
            <person name="Ferro M.I.T."/>
            <person name="Varani A.M."/>
            <person name="Ferreira R.M."/>
            <person name="dos Santos V.L."/>
            <person name="Silva U.C."/>
            <person name="Setubal J.C."/>
            <person name="Moreira L.M."/>
        </authorList>
    </citation>
    <scope>NUCLEOTIDE SEQUENCE [LARGE SCALE GENOMIC DNA]</scope>
    <source>
        <strain evidence="2 3">FG3</strain>
        <plasmid evidence="2 3">p1-159</plasmid>
    </source>
</reference>
<gene>
    <name evidence="2" type="ORF">EGO53_28310</name>
</gene>
<geneLocation type="plasmid" evidence="2 3">
    <name>p1-159</name>
</geneLocation>
<accession>A0A515D5M1</accession>
<dbReference type="Proteomes" id="UP000317572">
    <property type="component" value="Plasmid p1-159"/>
</dbReference>